<dbReference type="WBParaSite" id="ALUE_0001472701-mRNA-1">
    <property type="protein sequence ID" value="ALUE_0001472701-mRNA-1"/>
    <property type="gene ID" value="ALUE_0001472701"/>
</dbReference>
<organism evidence="1 2">
    <name type="scientific">Ascaris lumbricoides</name>
    <name type="common">Giant roundworm</name>
    <dbReference type="NCBI Taxonomy" id="6252"/>
    <lineage>
        <taxon>Eukaryota</taxon>
        <taxon>Metazoa</taxon>
        <taxon>Ecdysozoa</taxon>
        <taxon>Nematoda</taxon>
        <taxon>Chromadorea</taxon>
        <taxon>Rhabditida</taxon>
        <taxon>Spirurina</taxon>
        <taxon>Ascaridomorpha</taxon>
        <taxon>Ascaridoidea</taxon>
        <taxon>Ascarididae</taxon>
        <taxon>Ascaris</taxon>
    </lineage>
</organism>
<dbReference type="AlphaFoldDB" id="A0A0M3IAT1"/>
<name>A0A0M3IAT1_ASCLU</name>
<reference evidence="2" key="1">
    <citation type="submission" date="2017-02" db="UniProtKB">
        <authorList>
            <consortium name="WormBaseParasite"/>
        </authorList>
    </citation>
    <scope>IDENTIFICATION</scope>
</reference>
<evidence type="ECO:0000313" key="2">
    <source>
        <dbReference type="WBParaSite" id="ALUE_0001472701-mRNA-1"/>
    </source>
</evidence>
<evidence type="ECO:0000313" key="1">
    <source>
        <dbReference type="Proteomes" id="UP000036681"/>
    </source>
</evidence>
<proteinExistence type="predicted"/>
<accession>A0A0M3IAT1</accession>
<protein>
    <submittedName>
        <fullName evidence="2">SRCR domain-containing protein</fullName>
    </submittedName>
</protein>
<keyword evidence="1" id="KW-1185">Reference proteome</keyword>
<dbReference type="Proteomes" id="UP000036681">
    <property type="component" value="Unplaced"/>
</dbReference>
<sequence length="72" mass="8105">MCWTFRLLEVKFSGTLQRSYPPMPCSSGYGGRPANCTLAGPLQLMAMDREDVTSKDRVEKVCANEWMLLSET</sequence>